<name>A0A8J2YRL8_9PROT</name>
<gene>
    <name evidence="2" type="ORF">GCM10011611_12190</name>
</gene>
<accession>A0A8J2YRL8</accession>
<comment type="caution">
    <text evidence="2">The sequence shown here is derived from an EMBL/GenBank/DDBJ whole genome shotgun (WGS) entry which is preliminary data.</text>
</comment>
<reference evidence="2" key="2">
    <citation type="submission" date="2020-09" db="EMBL/GenBank/DDBJ databases">
        <authorList>
            <person name="Sun Q."/>
            <person name="Zhou Y."/>
        </authorList>
    </citation>
    <scope>NUCLEOTIDE SEQUENCE</scope>
    <source>
        <strain evidence="2">CGMCC 1.15725</strain>
    </source>
</reference>
<dbReference type="SUPFAM" id="SSF53474">
    <property type="entry name" value="alpha/beta-Hydrolases"/>
    <property type="match status" value="1"/>
</dbReference>
<dbReference type="Proteomes" id="UP000646365">
    <property type="component" value="Unassembled WGS sequence"/>
</dbReference>
<feature type="domain" description="Dienelactone hydrolase" evidence="1">
    <location>
        <begin position="15"/>
        <end position="219"/>
    </location>
</feature>
<reference evidence="2" key="1">
    <citation type="journal article" date="2014" name="Int. J. Syst. Evol. Microbiol.">
        <title>Complete genome sequence of Corynebacterium casei LMG S-19264T (=DSM 44701T), isolated from a smear-ripened cheese.</title>
        <authorList>
            <consortium name="US DOE Joint Genome Institute (JGI-PGF)"/>
            <person name="Walter F."/>
            <person name="Albersmeier A."/>
            <person name="Kalinowski J."/>
            <person name="Ruckert C."/>
        </authorList>
    </citation>
    <scope>NUCLEOTIDE SEQUENCE</scope>
    <source>
        <strain evidence="2">CGMCC 1.15725</strain>
    </source>
</reference>
<dbReference type="PANTHER" id="PTHR46623:SF6">
    <property type="entry name" value="ALPHA_BETA-HYDROLASES SUPERFAMILY PROTEIN"/>
    <property type="match status" value="1"/>
</dbReference>
<dbReference type="GO" id="GO:0016787">
    <property type="term" value="F:hydrolase activity"/>
    <property type="evidence" value="ECO:0007669"/>
    <property type="project" value="InterPro"/>
</dbReference>
<dbReference type="PANTHER" id="PTHR46623">
    <property type="entry name" value="CARBOXYMETHYLENEBUTENOLIDASE-RELATED"/>
    <property type="match status" value="1"/>
</dbReference>
<sequence length="222" mass="23109">MGQTLKLTAADGFTLDAYRADPSGTPKGAIVVVQEIFGVNSHIRNVTDGFAAAGYVAIAPAIFDRAERGIELGYDQAGIDAGLKARGAIPVDGTLADLQAAVDAVKGVGKVGIVGYCWGGSLAFLAAGRVTGLAAAVGYYGGAIAQFIDTAPKIPTLLHFGKEDHGIPLTDVDKISTRYPSIPVHLYPAGHGFNCDQRGSYDKPSAELALTRTLEFFNNNLA</sequence>
<dbReference type="InterPro" id="IPR029058">
    <property type="entry name" value="AB_hydrolase_fold"/>
</dbReference>
<protein>
    <submittedName>
        <fullName evidence="2">Carboxymethylenebutenolidase</fullName>
    </submittedName>
</protein>
<dbReference type="RefSeq" id="WP_189043634.1">
    <property type="nucleotide sequence ID" value="NZ_BMJQ01000003.1"/>
</dbReference>
<evidence type="ECO:0000259" key="1">
    <source>
        <dbReference type="Pfam" id="PF01738"/>
    </source>
</evidence>
<dbReference type="Gene3D" id="3.40.50.1820">
    <property type="entry name" value="alpha/beta hydrolase"/>
    <property type="match status" value="1"/>
</dbReference>
<proteinExistence type="predicted"/>
<keyword evidence="3" id="KW-1185">Reference proteome</keyword>
<dbReference type="Pfam" id="PF01738">
    <property type="entry name" value="DLH"/>
    <property type="match status" value="1"/>
</dbReference>
<evidence type="ECO:0000313" key="2">
    <source>
        <dbReference type="EMBL" id="GGF08332.1"/>
    </source>
</evidence>
<dbReference type="AlphaFoldDB" id="A0A8J2YRL8"/>
<organism evidence="2 3">
    <name type="scientific">Aliidongia dinghuensis</name>
    <dbReference type="NCBI Taxonomy" id="1867774"/>
    <lineage>
        <taxon>Bacteria</taxon>
        <taxon>Pseudomonadati</taxon>
        <taxon>Pseudomonadota</taxon>
        <taxon>Alphaproteobacteria</taxon>
        <taxon>Rhodospirillales</taxon>
        <taxon>Dongiaceae</taxon>
        <taxon>Aliidongia</taxon>
    </lineage>
</organism>
<dbReference type="InterPro" id="IPR051049">
    <property type="entry name" value="Dienelactone_hydrolase-like"/>
</dbReference>
<dbReference type="InterPro" id="IPR002925">
    <property type="entry name" value="Dienelactn_hydro"/>
</dbReference>
<evidence type="ECO:0000313" key="3">
    <source>
        <dbReference type="Proteomes" id="UP000646365"/>
    </source>
</evidence>
<dbReference type="EMBL" id="BMJQ01000003">
    <property type="protein sequence ID" value="GGF08332.1"/>
    <property type="molecule type" value="Genomic_DNA"/>
</dbReference>